<comment type="similarity">
    <text evidence="1">Belongs to the eukaryotic initiation factor 4E family.</text>
</comment>
<dbReference type="PANTHER" id="PTHR11960:SF18">
    <property type="entry name" value="EUKARYOTIC TRANSLATION INITIATION FACTOR 4E HOMOLOGOUS PROTEIN, ISOFORM B"/>
    <property type="match status" value="1"/>
</dbReference>
<keyword evidence="1" id="KW-0694">RNA-binding</keyword>
<dbReference type="Gene3D" id="3.30.760.10">
    <property type="entry name" value="RNA Cap, Translation Initiation Factor Eif4e"/>
    <property type="match status" value="1"/>
</dbReference>
<evidence type="ECO:0000256" key="2">
    <source>
        <dbReference type="SAM" id="MobiDB-lite"/>
    </source>
</evidence>
<dbReference type="AlphaFoldDB" id="A0AAE1C654"/>
<proteinExistence type="inferred from homology"/>
<evidence type="ECO:0008006" key="5">
    <source>
        <dbReference type="Google" id="ProtNLM"/>
    </source>
</evidence>
<dbReference type="GO" id="GO:0000340">
    <property type="term" value="F:RNA 7-methylguanosine cap binding"/>
    <property type="evidence" value="ECO:0007669"/>
    <property type="project" value="TreeGrafter"/>
</dbReference>
<feature type="compositionally biased region" description="Low complexity" evidence="2">
    <location>
        <begin position="14"/>
        <end position="30"/>
    </location>
</feature>
<accession>A0AAE1C654</accession>
<feature type="region of interest" description="Disordered" evidence="2">
    <location>
        <begin position="1"/>
        <end position="174"/>
    </location>
</feature>
<feature type="compositionally biased region" description="Basic and acidic residues" evidence="2">
    <location>
        <begin position="346"/>
        <end position="362"/>
    </location>
</feature>
<gene>
    <name evidence="3" type="ORF">LTR78_000012</name>
</gene>
<feature type="compositionally biased region" description="Low complexity" evidence="2">
    <location>
        <begin position="60"/>
        <end position="96"/>
    </location>
</feature>
<name>A0AAE1C654_9PEZI</name>
<keyword evidence="1" id="KW-0396">Initiation factor</keyword>
<feature type="compositionally biased region" description="Basic and acidic residues" evidence="2">
    <location>
        <begin position="134"/>
        <end position="146"/>
    </location>
</feature>
<dbReference type="PANTHER" id="PTHR11960">
    <property type="entry name" value="EUKARYOTIC TRANSLATION INITIATION FACTOR 4E RELATED"/>
    <property type="match status" value="1"/>
</dbReference>
<feature type="region of interest" description="Disordered" evidence="2">
    <location>
        <begin position="344"/>
        <end position="378"/>
    </location>
</feature>
<dbReference type="InterPro" id="IPR001040">
    <property type="entry name" value="TIF_eIF_4E"/>
</dbReference>
<organism evidence="3 4">
    <name type="scientific">Recurvomyces mirabilis</name>
    <dbReference type="NCBI Taxonomy" id="574656"/>
    <lineage>
        <taxon>Eukaryota</taxon>
        <taxon>Fungi</taxon>
        <taxon>Dikarya</taxon>
        <taxon>Ascomycota</taxon>
        <taxon>Pezizomycotina</taxon>
        <taxon>Dothideomycetes</taxon>
        <taxon>Dothideomycetidae</taxon>
        <taxon>Mycosphaerellales</taxon>
        <taxon>Teratosphaeriaceae</taxon>
        <taxon>Recurvomyces</taxon>
    </lineage>
</organism>
<evidence type="ECO:0000256" key="1">
    <source>
        <dbReference type="RuleBase" id="RU004374"/>
    </source>
</evidence>
<keyword evidence="4" id="KW-1185">Reference proteome</keyword>
<dbReference type="Proteomes" id="UP001274830">
    <property type="component" value="Unassembled WGS sequence"/>
</dbReference>
<dbReference type="GO" id="GO:0003743">
    <property type="term" value="F:translation initiation factor activity"/>
    <property type="evidence" value="ECO:0007669"/>
    <property type="project" value="UniProtKB-KW"/>
</dbReference>
<dbReference type="EMBL" id="JAUTXT010000001">
    <property type="protein sequence ID" value="KAK3679637.1"/>
    <property type="molecule type" value="Genomic_DNA"/>
</dbReference>
<reference evidence="3" key="1">
    <citation type="submission" date="2023-07" db="EMBL/GenBank/DDBJ databases">
        <title>Black Yeasts Isolated from many extreme environments.</title>
        <authorList>
            <person name="Coleine C."/>
            <person name="Stajich J.E."/>
            <person name="Selbmann L."/>
        </authorList>
    </citation>
    <scope>NUCLEOTIDE SEQUENCE</scope>
    <source>
        <strain evidence="3">CCFEE 5485</strain>
    </source>
</reference>
<evidence type="ECO:0000313" key="4">
    <source>
        <dbReference type="Proteomes" id="UP001274830"/>
    </source>
</evidence>
<comment type="caution">
    <text evidence="3">The sequence shown here is derived from an EMBL/GenBank/DDBJ whole genome shotgun (WGS) entry which is preliminary data.</text>
</comment>
<evidence type="ECO:0000313" key="3">
    <source>
        <dbReference type="EMBL" id="KAK3679637.1"/>
    </source>
</evidence>
<feature type="compositionally biased region" description="Polar residues" evidence="2">
    <location>
        <begin position="42"/>
        <end position="59"/>
    </location>
</feature>
<feature type="compositionally biased region" description="Polar residues" evidence="2">
    <location>
        <begin position="154"/>
        <end position="169"/>
    </location>
</feature>
<dbReference type="Pfam" id="PF01652">
    <property type="entry name" value="IF4E"/>
    <property type="match status" value="1"/>
</dbReference>
<protein>
    <recommendedName>
        <fullName evidence="5">IF4E-domain-containing protein</fullName>
    </recommendedName>
</protein>
<dbReference type="InterPro" id="IPR023398">
    <property type="entry name" value="TIF_eIF4e-like"/>
</dbReference>
<keyword evidence="1" id="KW-0648">Protein biosynthesis</keyword>
<dbReference type="GO" id="GO:0016281">
    <property type="term" value="C:eukaryotic translation initiation factor 4F complex"/>
    <property type="evidence" value="ECO:0007669"/>
    <property type="project" value="TreeGrafter"/>
</dbReference>
<dbReference type="SUPFAM" id="SSF55418">
    <property type="entry name" value="eIF4e-like"/>
    <property type="match status" value="1"/>
</dbReference>
<sequence length="378" mass="40843">MDKKSENNPSNLWTRRSNSSKLSLSTNKSSYQNDSQADDRSTPSGKRYTSLSGSAGKNNPFSAPLSTATAAASVASPTGAGASSAFGLGSGAFASFGGAGKTPRTPGSAFDFSSTKNGSAAGAGKQDTSSTTGSDKDTSSDKDTAPRRPPARKSLSSVRSHHTPSTSLEHNPLPRDPAAWPLKHSWVIYYRPPTGKTTDYEKSIKPLCRISTVQEFWTVYSHLRRPSQLPTVSDYHFFRAGTRPVWEDEANKKGGKWIMRLKKGVADRFWEDLLLAIIGDQFSESGDEVCGLVVSVRQGEDVFSLWTKGESRGGKMREGVKRVLGVGGEAVEVSWRSHGESIVLKGEGEKRREEKMGADGKRRGTLSKGDVVRSTEEE</sequence>